<evidence type="ECO:0000259" key="2">
    <source>
        <dbReference type="Pfam" id="PF00534"/>
    </source>
</evidence>
<evidence type="ECO:0000313" key="5">
    <source>
        <dbReference type="Proteomes" id="UP000192783"/>
    </source>
</evidence>
<dbReference type="AlphaFoldDB" id="A0A1W1XFS4"/>
<evidence type="ECO:0000256" key="1">
    <source>
        <dbReference type="ARBA" id="ARBA00022679"/>
    </source>
</evidence>
<dbReference type="InterPro" id="IPR028098">
    <property type="entry name" value="Glyco_trans_4-like_N"/>
</dbReference>
<dbReference type="Pfam" id="PF00534">
    <property type="entry name" value="Glycos_transf_1"/>
    <property type="match status" value="1"/>
</dbReference>
<accession>A0A1W1XFS4</accession>
<feature type="domain" description="Glycosyl transferase family 1" evidence="2">
    <location>
        <begin position="177"/>
        <end position="299"/>
    </location>
</feature>
<proteinExistence type="predicted"/>
<dbReference type="InterPro" id="IPR001296">
    <property type="entry name" value="Glyco_trans_1"/>
</dbReference>
<dbReference type="PANTHER" id="PTHR46401">
    <property type="entry name" value="GLYCOSYLTRANSFERASE WBBK-RELATED"/>
    <property type="match status" value="1"/>
</dbReference>
<sequence>MAGRIAGIGRYVLEICRALDELMPEAEFFLYSPQPLTVEPPSARWQVRIGGSRAASSYAWLKWSARVMAKADGVQVFWATRTILPGRTDGFRTVSTVHDLNYRIFPKSMPHATLWAHRLWFARDVRRADAVVTNSRGTADRLCTMLGVEADGVARPGVSAVFGPQAPEVVSARLSALNVRQPYFLAVGTVEPRKNLAALMEAFVSLKRSGRLPEYALLIAGSRGWRGRRLQVLLHEAEVYGVRWLGFVSDHDLAALYAGAKAFVFPSLYEGFGIPAAEARACGARVVATDMPELREAGGPEGLYIEPTVAGIRKGLMSAAGERQLPNQWEHPFSWKDAAEVMAAQFRALA</sequence>
<dbReference type="GO" id="GO:0009103">
    <property type="term" value="P:lipopolysaccharide biosynthetic process"/>
    <property type="evidence" value="ECO:0007669"/>
    <property type="project" value="TreeGrafter"/>
</dbReference>
<dbReference type="RefSeq" id="WP_170920422.1">
    <property type="nucleotide sequence ID" value="NZ_FWXF01000006.1"/>
</dbReference>
<dbReference type="Pfam" id="PF13439">
    <property type="entry name" value="Glyco_transf_4"/>
    <property type="match status" value="1"/>
</dbReference>
<protein>
    <submittedName>
        <fullName evidence="4">Glycosyltransferase involved in cell wall bisynthesis</fullName>
    </submittedName>
</protein>
<dbReference type="GO" id="GO:0016757">
    <property type="term" value="F:glycosyltransferase activity"/>
    <property type="evidence" value="ECO:0007669"/>
    <property type="project" value="InterPro"/>
</dbReference>
<name>A0A1W1XFS4_9BACT</name>
<dbReference type="SUPFAM" id="SSF53756">
    <property type="entry name" value="UDP-Glycosyltransferase/glycogen phosphorylase"/>
    <property type="match status" value="1"/>
</dbReference>
<dbReference type="Proteomes" id="UP000192783">
    <property type="component" value="Unassembled WGS sequence"/>
</dbReference>
<organism evidence="4 5">
    <name type="scientific">Desulfacinum hydrothermale DSM 13146</name>
    <dbReference type="NCBI Taxonomy" id="1121390"/>
    <lineage>
        <taxon>Bacteria</taxon>
        <taxon>Pseudomonadati</taxon>
        <taxon>Thermodesulfobacteriota</taxon>
        <taxon>Syntrophobacteria</taxon>
        <taxon>Syntrophobacterales</taxon>
        <taxon>Syntrophobacteraceae</taxon>
        <taxon>Desulfacinum</taxon>
    </lineage>
</organism>
<dbReference type="STRING" id="1121390.SAMN02746041_01462"/>
<dbReference type="PANTHER" id="PTHR46401:SF2">
    <property type="entry name" value="GLYCOSYLTRANSFERASE WBBK-RELATED"/>
    <property type="match status" value="1"/>
</dbReference>
<gene>
    <name evidence="4" type="ORF">SAMN02746041_01462</name>
</gene>
<dbReference type="CDD" id="cd03809">
    <property type="entry name" value="GT4_MtfB-like"/>
    <property type="match status" value="1"/>
</dbReference>
<keyword evidence="1 4" id="KW-0808">Transferase</keyword>
<dbReference type="Gene3D" id="3.40.50.2000">
    <property type="entry name" value="Glycogen Phosphorylase B"/>
    <property type="match status" value="2"/>
</dbReference>
<reference evidence="4 5" key="1">
    <citation type="submission" date="2017-04" db="EMBL/GenBank/DDBJ databases">
        <authorList>
            <person name="Afonso C.L."/>
            <person name="Miller P.J."/>
            <person name="Scott M.A."/>
            <person name="Spackman E."/>
            <person name="Goraichik I."/>
            <person name="Dimitrov K.M."/>
            <person name="Suarez D.L."/>
            <person name="Swayne D.E."/>
        </authorList>
    </citation>
    <scope>NUCLEOTIDE SEQUENCE [LARGE SCALE GENOMIC DNA]</scope>
    <source>
        <strain evidence="4 5">DSM 13146</strain>
    </source>
</reference>
<keyword evidence="5" id="KW-1185">Reference proteome</keyword>
<dbReference type="EMBL" id="FWXF01000006">
    <property type="protein sequence ID" value="SMC22448.1"/>
    <property type="molecule type" value="Genomic_DNA"/>
</dbReference>
<evidence type="ECO:0000313" key="4">
    <source>
        <dbReference type="EMBL" id="SMC22448.1"/>
    </source>
</evidence>
<evidence type="ECO:0000259" key="3">
    <source>
        <dbReference type="Pfam" id="PF13439"/>
    </source>
</evidence>
<feature type="domain" description="Glycosyltransferase subfamily 4-like N-terminal" evidence="3">
    <location>
        <begin position="7"/>
        <end position="151"/>
    </location>
</feature>